<reference evidence="5" key="1">
    <citation type="submission" date="2021-01" db="EMBL/GenBank/DDBJ databases">
        <authorList>
            <person name="Corre E."/>
            <person name="Pelletier E."/>
            <person name="Niang G."/>
            <person name="Scheremetjew M."/>
            <person name="Finn R."/>
            <person name="Kale V."/>
            <person name="Holt S."/>
            <person name="Cochrane G."/>
            <person name="Meng A."/>
            <person name="Brown T."/>
            <person name="Cohen L."/>
        </authorList>
    </citation>
    <scope>NUCLEOTIDE SEQUENCE</scope>
    <source>
        <strain evidence="5">CCAP1064/1</strain>
    </source>
</reference>
<feature type="domain" description="K Homology" evidence="4">
    <location>
        <begin position="83"/>
        <end position="175"/>
    </location>
</feature>
<protein>
    <recommendedName>
        <fullName evidence="4">K Homology domain-containing protein</fullName>
    </recommendedName>
</protein>
<accession>A0A7S0CDW2</accession>
<evidence type="ECO:0000259" key="4">
    <source>
        <dbReference type="SMART" id="SM00322"/>
    </source>
</evidence>
<dbReference type="InterPro" id="IPR004088">
    <property type="entry name" value="KH_dom_type_1"/>
</dbReference>
<dbReference type="Pfam" id="PF22675">
    <property type="entry name" value="KH-I_KHDC4-BBP"/>
    <property type="match status" value="1"/>
</dbReference>
<dbReference type="Gene3D" id="3.30.1370.10">
    <property type="entry name" value="K Homology domain, type 1"/>
    <property type="match status" value="3"/>
</dbReference>
<keyword evidence="2" id="KW-0694">RNA-binding</keyword>
<gene>
    <name evidence="5" type="ORF">PINE0816_LOCUS15443</name>
</gene>
<dbReference type="SMART" id="SM00322">
    <property type="entry name" value="KH"/>
    <property type="match status" value="3"/>
</dbReference>
<dbReference type="EMBL" id="HBEL01032945">
    <property type="protein sequence ID" value="CAD8419308.1"/>
    <property type="molecule type" value="Transcribed_RNA"/>
</dbReference>
<sequence length="474" mass="49303">MSDPIAPNDDPVARAKAIALKLAGNPVPVAAQDTTVGVAPKRKRWSTAAEPVADDGGEGLDNAEKRAKTLANLLGSEALAGAAKTSRKIWIPVDTNPGYNYVGLLIGPGGSKQKSLQAEAGGRVKIAIRGRGSSGSHNSSLTAEQRENEEPLHVLLEGDLDCVDTAEKLVRELIEDTNKANEEKARQLSSLQGGGMDPSAVMSGGAPSYYGNAAAAAGSPANKMVSTYTPTPVAQLLGLGAAPQIPSTSPLVEETMGIPNGVVGYVIGKGGESITSMQRRTQCRVQIQKENEMAPGTATRIITLSAANKESIAQCRAIIEGMVAERLKLNAMQQGGGAVNQQSGTEKVAAALASGQQLVTVQVPDADVGLVIGKGGMNIRSMQDRTGANIQIPQQADIGNPTVRTISITHPTIDGATLAKSLVEEILRSKANHTYNHHSLAGITHEPGSVSVDVPVRVVVANFVKCFEIIVSMS</sequence>
<dbReference type="InterPro" id="IPR004087">
    <property type="entry name" value="KH_dom"/>
</dbReference>
<dbReference type="AlphaFoldDB" id="A0A7S0CDW2"/>
<dbReference type="GO" id="GO:0003723">
    <property type="term" value="F:RNA binding"/>
    <property type="evidence" value="ECO:0007669"/>
    <property type="project" value="UniProtKB-UniRule"/>
</dbReference>
<keyword evidence="1" id="KW-0677">Repeat</keyword>
<evidence type="ECO:0000313" key="5">
    <source>
        <dbReference type="EMBL" id="CAD8419308.1"/>
    </source>
</evidence>
<evidence type="ECO:0000256" key="3">
    <source>
        <dbReference type="SAM" id="MobiDB-lite"/>
    </source>
</evidence>
<dbReference type="InterPro" id="IPR036612">
    <property type="entry name" value="KH_dom_type_1_sf"/>
</dbReference>
<dbReference type="PROSITE" id="PS50084">
    <property type="entry name" value="KH_TYPE_1"/>
    <property type="match status" value="3"/>
</dbReference>
<feature type="domain" description="K Homology" evidence="4">
    <location>
        <begin position="355"/>
        <end position="428"/>
    </location>
</feature>
<organism evidence="5">
    <name type="scientific">Proboscia inermis</name>
    <dbReference type="NCBI Taxonomy" id="420281"/>
    <lineage>
        <taxon>Eukaryota</taxon>
        <taxon>Sar</taxon>
        <taxon>Stramenopiles</taxon>
        <taxon>Ochrophyta</taxon>
        <taxon>Bacillariophyta</taxon>
        <taxon>Coscinodiscophyceae</taxon>
        <taxon>Rhizosoleniophycidae</taxon>
        <taxon>Rhizosoleniales</taxon>
        <taxon>Rhizosoleniaceae</taxon>
        <taxon>Proboscia</taxon>
    </lineage>
</organism>
<evidence type="ECO:0000256" key="1">
    <source>
        <dbReference type="ARBA" id="ARBA00022737"/>
    </source>
</evidence>
<dbReference type="Pfam" id="PF00013">
    <property type="entry name" value="KH_1"/>
    <property type="match status" value="2"/>
</dbReference>
<proteinExistence type="predicted"/>
<feature type="domain" description="K Homology" evidence="4">
    <location>
        <begin position="250"/>
        <end position="324"/>
    </location>
</feature>
<dbReference type="InterPro" id="IPR055256">
    <property type="entry name" value="KH_1_KHDC4/BBP-like"/>
</dbReference>
<dbReference type="PANTHER" id="PTHR10288">
    <property type="entry name" value="KH DOMAIN CONTAINING RNA BINDING PROTEIN"/>
    <property type="match status" value="1"/>
</dbReference>
<dbReference type="SUPFAM" id="SSF54791">
    <property type="entry name" value="Eukaryotic type KH-domain (KH-domain type I)"/>
    <property type="match status" value="3"/>
</dbReference>
<feature type="region of interest" description="Disordered" evidence="3">
    <location>
        <begin position="41"/>
        <end position="60"/>
    </location>
</feature>
<evidence type="ECO:0000256" key="2">
    <source>
        <dbReference type="PROSITE-ProRule" id="PRU00117"/>
    </source>
</evidence>
<feature type="region of interest" description="Disordered" evidence="3">
    <location>
        <begin position="129"/>
        <end position="148"/>
    </location>
</feature>
<name>A0A7S0CDW2_9STRA</name>